<feature type="transmembrane region" description="Helical" evidence="1">
    <location>
        <begin position="12"/>
        <end position="30"/>
    </location>
</feature>
<dbReference type="EMBL" id="CAKMRJ010000002">
    <property type="protein sequence ID" value="CAH1416302.1"/>
    <property type="molecule type" value="Genomic_DNA"/>
</dbReference>
<keyword evidence="1" id="KW-1133">Transmembrane helix</keyword>
<sequence>MYKGSETDIKGRFVKLHLLALLIFMVIVGWHPQNQIQSPTIGRTQEIYSGEHEAEKGSRGNVIFWQRNLNKAYKLTIFPK</sequence>
<proteinExistence type="predicted"/>
<keyword evidence="1" id="KW-0812">Transmembrane</keyword>
<accession>A0AAU9LPJ7</accession>
<organism evidence="2 3">
    <name type="scientific">Lactuca virosa</name>
    <dbReference type="NCBI Taxonomy" id="75947"/>
    <lineage>
        <taxon>Eukaryota</taxon>
        <taxon>Viridiplantae</taxon>
        <taxon>Streptophyta</taxon>
        <taxon>Embryophyta</taxon>
        <taxon>Tracheophyta</taxon>
        <taxon>Spermatophyta</taxon>
        <taxon>Magnoliopsida</taxon>
        <taxon>eudicotyledons</taxon>
        <taxon>Gunneridae</taxon>
        <taxon>Pentapetalae</taxon>
        <taxon>asterids</taxon>
        <taxon>campanulids</taxon>
        <taxon>Asterales</taxon>
        <taxon>Asteraceae</taxon>
        <taxon>Cichorioideae</taxon>
        <taxon>Cichorieae</taxon>
        <taxon>Lactucinae</taxon>
        <taxon>Lactuca</taxon>
    </lineage>
</organism>
<dbReference type="AlphaFoldDB" id="A0AAU9LPJ7"/>
<comment type="caution">
    <text evidence="2">The sequence shown here is derived from an EMBL/GenBank/DDBJ whole genome shotgun (WGS) entry which is preliminary data.</text>
</comment>
<evidence type="ECO:0000313" key="3">
    <source>
        <dbReference type="Proteomes" id="UP001157418"/>
    </source>
</evidence>
<dbReference type="Proteomes" id="UP001157418">
    <property type="component" value="Unassembled WGS sequence"/>
</dbReference>
<evidence type="ECO:0000256" key="1">
    <source>
        <dbReference type="SAM" id="Phobius"/>
    </source>
</evidence>
<reference evidence="2 3" key="1">
    <citation type="submission" date="2022-01" db="EMBL/GenBank/DDBJ databases">
        <authorList>
            <person name="Xiong W."/>
            <person name="Schranz E."/>
        </authorList>
    </citation>
    <scope>NUCLEOTIDE SEQUENCE [LARGE SCALE GENOMIC DNA]</scope>
</reference>
<evidence type="ECO:0000313" key="2">
    <source>
        <dbReference type="EMBL" id="CAH1416302.1"/>
    </source>
</evidence>
<protein>
    <submittedName>
        <fullName evidence="2">Uncharacterized protein</fullName>
    </submittedName>
</protein>
<keyword evidence="1" id="KW-0472">Membrane</keyword>
<gene>
    <name evidence="2" type="ORF">LVIROSA_LOCUS4076</name>
</gene>
<keyword evidence="3" id="KW-1185">Reference proteome</keyword>
<name>A0AAU9LPJ7_9ASTR</name>